<comment type="pathway">
    <text evidence="1">Cofactor biosynthesis; adenosylcobalamin biosynthesis.</text>
</comment>
<dbReference type="InterPro" id="IPR014008">
    <property type="entry name" value="Cbl_synth_MTase_CbiT"/>
</dbReference>
<dbReference type="Gene3D" id="3.40.1010.10">
    <property type="entry name" value="Cobalt-precorrin-4 Transmethylase, Domain 1"/>
    <property type="match status" value="1"/>
</dbReference>
<dbReference type="SUPFAM" id="SSF53790">
    <property type="entry name" value="Tetrapyrrole methylase"/>
    <property type="match status" value="1"/>
</dbReference>
<dbReference type="InterPro" id="IPR012818">
    <property type="entry name" value="CbiE"/>
</dbReference>
<keyword evidence="3" id="KW-0489">Methyltransferase</keyword>
<evidence type="ECO:0000256" key="5">
    <source>
        <dbReference type="ARBA" id="ARBA00022691"/>
    </source>
</evidence>
<dbReference type="PANTHER" id="PTHR43182">
    <property type="entry name" value="COBALT-PRECORRIN-6B C(15)-METHYLTRANSFERASE (DECARBOXYLATING)"/>
    <property type="match status" value="1"/>
</dbReference>
<evidence type="ECO:0000259" key="6">
    <source>
        <dbReference type="Pfam" id="PF00590"/>
    </source>
</evidence>
<dbReference type="RefSeq" id="WP_380828458.1">
    <property type="nucleotide sequence ID" value="NZ_JBHTCG010000013.1"/>
</dbReference>
<accession>A0ABW2P841</accession>
<dbReference type="NCBIfam" id="TIGR02469">
    <property type="entry name" value="CbiT"/>
    <property type="match status" value="1"/>
</dbReference>
<dbReference type="InterPro" id="IPR000878">
    <property type="entry name" value="4pyrrol_Mease"/>
</dbReference>
<dbReference type="InterPro" id="IPR014777">
    <property type="entry name" value="4pyrrole_Mease_sub1"/>
</dbReference>
<proteinExistence type="predicted"/>
<organism evidence="7 8">
    <name type="scientific">Sphaerisporangium rhizosphaerae</name>
    <dbReference type="NCBI Taxonomy" id="2269375"/>
    <lineage>
        <taxon>Bacteria</taxon>
        <taxon>Bacillati</taxon>
        <taxon>Actinomycetota</taxon>
        <taxon>Actinomycetes</taxon>
        <taxon>Streptosporangiales</taxon>
        <taxon>Streptosporangiaceae</taxon>
        <taxon>Sphaerisporangium</taxon>
    </lineage>
</organism>
<gene>
    <name evidence="7" type="primary">cbiE</name>
    <name evidence="7" type="ORF">ACFQSB_20660</name>
</gene>
<dbReference type="CDD" id="cd11644">
    <property type="entry name" value="Precorrin-6Y-MT"/>
    <property type="match status" value="1"/>
</dbReference>
<dbReference type="Pfam" id="PF00590">
    <property type="entry name" value="TP_methylase"/>
    <property type="match status" value="1"/>
</dbReference>
<evidence type="ECO:0000256" key="4">
    <source>
        <dbReference type="ARBA" id="ARBA00022679"/>
    </source>
</evidence>
<feature type="domain" description="Tetrapyrrole methylase" evidence="6">
    <location>
        <begin position="9"/>
        <end position="195"/>
    </location>
</feature>
<dbReference type="InterPro" id="IPR035996">
    <property type="entry name" value="4pyrrol_Methylase_sf"/>
</dbReference>
<dbReference type="SUPFAM" id="SSF53335">
    <property type="entry name" value="S-adenosyl-L-methionine-dependent methyltransferases"/>
    <property type="match status" value="1"/>
</dbReference>
<evidence type="ECO:0000313" key="8">
    <source>
        <dbReference type="Proteomes" id="UP001596496"/>
    </source>
</evidence>
<dbReference type="InterPro" id="IPR029063">
    <property type="entry name" value="SAM-dependent_MTases_sf"/>
</dbReference>
<dbReference type="InterPro" id="IPR006365">
    <property type="entry name" value="Cbl_synth_CobL"/>
</dbReference>
<dbReference type="PANTHER" id="PTHR43182:SF1">
    <property type="entry name" value="COBALT-PRECORRIN-7 C(5)-METHYLTRANSFERASE"/>
    <property type="match status" value="1"/>
</dbReference>
<dbReference type="CDD" id="cd02440">
    <property type="entry name" value="AdoMet_MTases"/>
    <property type="match status" value="1"/>
</dbReference>
<evidence type="ECO:0000313" key="7">
    <source>
        <dbReference type="EMBL" id="MFC7384637.1"/>
    </source>
</evidence>
<comment type="caution">
    <text evidence="7">The sequence shown here is derived from an EMBL/GenBank/DDBJ whole genome shotgun (WGS) entry which is preliminary data.</text>
</comment>
<sequence>MPAASVPPVVVVGVGADGWDGLSSAARAEVAAAEVLVGSVRQLALVPDTGAERVAWPSPMLPAVPGVLSRHAGRKVCVLASGDPMFHGVGTTLVRLLGAGRVRVLPHPSSVSLACARMGWPVEDTGVVSLVGRPVESLNRSLWPGGRVLVLSADGATPRLVARLLRDRGYGATVMTVLERLGGPAERTLTGTAIEAAGAGGWCAVVDALNVVALEVRADPGTAPPVPLSPVAGLPDEAYEHDGQLTKREVRAVTLALLAPLPGRLLWDVGAGAGSVAIEWSRAAPGCEAVAVEARADRAERIARNAASLGVPGLRIVTGTAPAALAGLDPPDAVFVGGGATVPGMVETCWAALRPGGRIVVTAVTVESEAVVASWHAKTGGELTRIAVQRAGGLGGFTAWRPALPVTLWTAVRP</sequence>
<keyword evidence="5" id="KW-0949">S-adenosyl-L-methionine</keyword>
<evidence type="ECO:0000256" key="2">
    <source>
        <dbReference type="ARBA" id="ARBA00022573"/>
    </source>
</evidence>
<keyword evidence="4" id="KW-0808">Transferase</keyword>
<evidence type="ECO:0000256" key="1">
    <source>
        <dbReference type="ARBA" id="ARBA00004953"/>
    </source>
</evidence>
<dbReference type="Proteomes" id="UP001596496">
    <property type="component" value="Unassembled WGS sequence"/>
</dbReference>
<evidence type="ECO:0000256" key="3">
    <source>
        <dbReference type="ARBA" id="ARBA00022603"/>
    </source>
</evidence>
<keyword evidence="2" id="KW-0169">Cobalamin biosynthesis</keyword>
<keyword evidence="8" id="KW-1185">Reference proteome</keyword>
<dbReference type="PIRSF" id="PIRSF036428">
    <property type="entry name" value="CobL"/>
    <property type="match status" value="1"/>
</dbReference>
<dbReference type="Gene3D" id="3.40.50.150">
    <property type="entry name" value="Vaccinia Virus protein VP39"/>
    <property type="match status" value="1"/>
</dbReference>
<dbReference type="NCBIfam" id="TIGR02467">
    <property type="entry name" value="CbiE"/>
    <property type="match status" value="1"/>
</dbReference>
<name>A0ABW2P841_9ACTN</name>
<reference evidence="8" key="1">
    <citation type="journal article" date="2019" name="Int. J. Syst. Evol. Microbiol.">
        <title>The Global Catalogue of Microorganisms (GCM) 10K type strain sequencing project: providing services to taxonomists for standard genome sequencing and annotation.</title>
        <authorList>
            <consortium name="The Broad Institute Genomics Platform"/>
            <consortium name="The Broad Institute Genome Sequencing Center for Infectious Disease"/>
            <person name="Wu L."/>
            <person name="Ma J."/>
        </authorList>
    </citation>
    <scope>NUCLEOTIDE SEQUENCE [LARGE SCALE GENOMIC DNA]</scope>
    <source>
        <strain evidence="8">CECT 7649</strain>
    </source>
</reference>
<dbReference type="InterPro" id="IPR050714">
    <property type="entry name" value="Cobalamin_biosynth_MTase"/>
</dbReference>
<protein>
    <submittedName>
        <fullName evidence="7">Precorrin-6y C5,15-methyltransferase (Decarboxylating) subunit CbiE</fullName>
    </submittedName>
</protein>
<dbReference type="EMBL" id="JBHTCG010000013">
    <property type="protein sequence ID" value="MFC7384637.1"/>
    <property type="molecule type" value="Genomic_DNA"/>
</dbReference>